<dbReference type="Gene3D" id="3.40.190.150">
    <property type="entry name" value="Bordetella uptake gene, domain 1"/>
    <property type="match status" value="1"/>
</dbReference>
<dbReference type="EMBL" id="JBEPSH010000013">
    <property type="protein sequence ID" value="MET4579976.1"/>
    <property type="molecule type" value="Genomic_DNA"/>
</dbReference>
<comment type="similarity">
    <text evidence="1">Belongs to the UPF0065 (bug) family.</text>
</comment>
<dbReference type="CDD" id="cd07012">
    <property type="entry name" value="PBP2_Bug_TTT"/>
    <property type="match status" value="1"/>
</dbReference>
<evidence type="ECO:0000256" key="2">
    <source>
        <dbReference type="SAM" id="SignalP"/>
    </source>
</evidence>
<dbReference type="PANTHER" id="PTHR42928:SF5">
    <property type="entry name" value="BLR1237 PROTEIN"/>
    <property type="match status" value="1"/>
</dbReference>
<dbReference type="PANTHER" id="PTHR42928">
    <property type="entry name" value="TRICARBOXYLATE-BINDING PROTEIN"/>
    <property type="match status" value="1"/>
</dbReference>
<proteinExistence type="inferred from homology"/>
<dbReference type="Pfam" id="PF03401">
    <property type="entry name" value="TctC"/>
    <property type="match status" value="1"/>
</dbReference>
<keyword evidence="3" id="KW-0675">Receptor</keyword>
<evidence type="ECO:0000256" key="1">
    <source>
        <dbReference type="ARBA" id="ARBA00006987"/>
    </source>
</evidence>
<dbReference type="Gene3D" id="3.40.190.10">
    <property type="entry name" value="Periplasmic binding protein-like II"/>
    <property type="match status" value="1"/>
</dbReference>
<protein>
    <submittedName>
        <fullName evidence="3">Tripartite-type tricarboxylate transporter receptor subunit TctC</fullName>
    </submittedName>
</protein>
<keyword evidence="2" id="KW-0732">Signal</keyword>
<organism evidence="3 4">
    <name type="scientific">Ottowia thiooxydans</name>
    <dbReference type="NCBI Taxonomy" id="219182"/>
    <lineage>
        <taxon>Bacteria</taxon>
        <taxon>Pseudomonadati</taxon>
        <taxon>Pseudomonadota</taxon>
        <taxon>Betaproteobacteria</taxon>
        <taxon>Burkholderiales</taxon>
        <taxon>Comamonadaceae</taxon>
        <taxon>Ottowia</taxon>
    </lineage>
</organism>
<keyword evidence="4" id="KW-1185">Reference proteome</keyword>
<comment type="caution">
    <text evidence="3">The sequence shown here is derived from an EMBL/GenBank/DDBJ whole genome shotgun (WGS) entry which is preliminary data.</text>
</comment>
<dbReference type="InterPro" id="IPR042100">
    <property type="entry name" value="Bug_dom1"/>
</dbReference>
<feature type="chain" id="PRO_5046947320" evidence="2">
    <location>
        <begin position="27"/>
        <end position="326"/>
    </location>
</feature>
<dbReference type="SUPFAM" id="SSF53850">
    <property type="entry name" value="Periplasmic binding protein-like II"/>
    <property type="match status" value="1"/>
</dbReference>
<evidence type="ECO:0000313" key="3">
    <source>
        <dbReference type="EMBL" id="MET4579976.1"/>
    </source>
</evidence>
<sequence length="326" mass="33937">MQITTSTLIRRVAALCIAAASCVASAETFPSRPITLMVPFAPGGPTDTISRNIAQKMTETLGKSVLVDNRPGAGGQIAGNIVKQARPDGYTLFVGASEMFAINQTLFKKFSYDPLKDFIPVAAFVETPMVLVVSKESAISSVQELMALAKSKPGGLSYASQGLGSVGHLLGSSLGSKVGTTMVHVPYKGSSPALQDLATGRVDMMFDVFASSGPLITSGKLKALAVASPTRSASLPGIPTLTESGVTGLDASVWFGVVAPAGTSQEVIAVLNNAVTTAIGNPELVKRFGDQGMRPLSLTPQKFTAFMKSEIERWTPIVKASGAEVE</sequence>
<dbReference type="Proteomes" id="UP001549320">
    <property type="component" value="Unassembled WGS sequence"/>
</dbReference>
<name>A0ABV2QG21_9BURK</name>
<dbReference type="InterPro" id="IPR005064">
    <property type="entry name" value="BUG"/>
</dbReference>
<gene>
    <name evidence="3" type="ORF">ABIE13_005114</name>
</gene>
<evidence type="ECO:0000313" key="4">
    <source>
        <dbReference type="Proteomes" id="UP001549320"/>
    </source>
</evidence>
<accession>A0ABV2QG21</accession>
<feature type="signal peptide" evidence="2">
    <location>
        <begin position="1"/>
        <end position="26"/>
    </location>
</feature>
<reference evidence="3 4" key="1">
    <citation type="submission" date="2024-06" db="EMBL/GenBank/DDBJ databases">
        <title>Sorghum-associated microbial communities from plants grown in Nebraska, USA.</title>
        <authorList>
            <person name="Schachtman D."/>
        </authorList>
    </citation>
    <scope>NUCLEOTIDE SEQUENCE [LARGE SCALE GENOMIC DNA]</scope>
    <source>
        <strain evidence="3 4">2709</strain>
    </source>
</reference>
<dbReference type="RefSeq" id="WP_354448552.1">
    <property type="nucleotide sequence ID" value="NZ_JBEPSH010000013.1"/>
</dbReference>
<dbReference type="PIRSF" id="PIRSF017082">
    <property type="entry name" value="YflP"/>
    <property type="match status" value="1"/>
</dbReference>